<dbReference type="EMBL" id="AGYT01000021">
    <property type="protein sequence ID" value="ENY99455.1"/>
    <property type="molecule type" value="Genomic_DNA"/>
</dbReference>
<evidence type="ECO:0000313" key="2">
    <source>
        <dbReference type="Proteomes" id="UP000013097"/>
    </source>
</evidence>
<sequence>MNKIKLCKNKNTGEVIYKDYDKLTDINDNMLIMGDNKDSFIVNFIKELIKNNSSLYIEDKNFSIYKNIKNILEDNSYEVQIINFTNKTSIAGQSIEEFLETKEGKEVLNFCNTRYIFGKDANLSRRDELNELDELKDFNLEIKDKPKVIYIINYSDSTDKKLVSYIRNLLIKMLFKIADTKDMGLENNMQMILDLNIPSDKLGKYIRVDKSRNVAFTLYFEKTELLNFEDYELAEITSNCNIIIGLNKEWYNDKIINLILRESNGDIKDKRKLLAIRGMFPIEIEEL</sequence>
<protein>
    <submittedName>
        <fullName evidence="1">Uncharacterized protein</fullName>
    </submittedName>
</protein>
<organism evidence="1 2">
    <name type="scientific">Clostridium thermobutyricum</name>
    <dbReference type="NCBI Taxonomy" id="29372"/>
    <lineage>
        <taxon>Bacteria</taxon>
        <taxon>Bacillati</taxon>
        <taxon>Bacillota</taxon>
        <taxon>Clostridia</taxon>
        <taxon>Eubacteriales</taxon>
        <taxon>Clostridiaceae</taxon>
        <taxon>Clostridium</taxon>
    </lineage>
</organism>
<dbReference type="AlphaFoldDB" id="N9W8T4"/>
<dbReference type="PATRIC" id="fig|999411.4.peg.3108"/>
<gene>
    <name evidence="1" type="ORF">HMPREF1092_03196</name>
</gene>
<dbReference type="HOGENOM" id="CLU_968746_0_0_9"/>
<comment type="caution">
    <text evidence="1">The sequence shown here is derived from an EMBL/GenBank/DDBJ whole genome shotgun (WGS) entry which is preliminary data.</text>
</comment>
<keyword evidence="2" id="KW-1185">Reference proteome</keyword>
<proteinExistence type="predicted"/>
<dbReference type="Proteomes" id="UP000013097">
    <property type="component" value="Unassembled WGS sequence"/>
</dbReference>
<accession>N9W8T4</accession>
<dbReference type="RefSeq" id="WP_002599636.1">
    <property type="nucleotide sequence ID" value="NZ_JADPHC010000008.1"/>
</dbReference>
<evidence type="ECO:0000313" key="1">
    <source>
        <dbReference type="EMBL" id="ENY99455.1"/>
    </source>
</evidence>
<reference evidence="1 2" key="1">
    <citation type="submission" date="2013-01" db="EMBL/GenBank/DDBJ databases">
        <title>The Genome Sequence of Clostridium colicanis 209318.</title>
        <authorList>
            <consortium name="The Broad Institute Genome Sequencing Platform"/>
            <person name="Earl A."/>
            <person name="Ward D."/>
            <person name="Feldgarden M."/>
            <person name="Gevers D."/>
            <person name="Courvalin P."/>
            <person name="Lambert T."/>
            <person name="Walker B."/>
            <person name="Young S.K."/>
            <person name="Zeng Q."/>
            <person name="Gargeya S."/>
            <person name="Fitzgerald M."/>
            <person name="Haas B."/>
            <person name="Abouelleil A."/>
            <person name="Alvarado L."/>
            <person name="Arachchi H.M."/>
            <person name="Berlin A.M."/>
            <person name="Chapman S.B."/>
            <person name="Dewar J."/>
            <person name="Goldberg J."/>
            <person name="Griggs A."/>
            <person name="Gujja S."/>
            <person name="Hansen M."/>
            <person name="Howarth C."/>
            <person name="Imamovic A."/>
            <person name="Larimer J."/>
            <person name="McCowan C."/>
            <person name="Murphy C."/>
            <person name="Neiman D."/>
            <person name="Pearson M."/>
            <person name="Priest M."/>
            <person name="Roberts A."/>
            <person name="Saif S."/>
            <person name="Shea T."/>
            <person name="Sisk P."/>
            <person name="Sykes S."/>
            <person name="Wortman J."/>
            <person name="Nusbaum C."/>
            <person name="Birren B."/>
        </authorList>
    </citation>
    <scope>NUCLEOTIDE SEQUENCE [LARGE SCALE GENOMIC DNA]</scope>
    <source>
        <strain evidence="1 2">209318</strain>
    </source>
</reference>
<name>N9W8T4_9CLOT</name>